<proteinExistence type="predicted"/>
<dbReference type="PANTHER" id="PTHR39426:SF1">
    <property type="entry name" value="HOMOLOGY TO DEATH-ON-CURING PROTEIN OF PHAGE P1"/>
    <property type="match status" value="1"/>
</dbReference>
<dbReference type="SUPFAM" id="SSF140931">
    <property type="entry name" value="Fic-like"/>
    <property type="match status" value="1"/>
</dbReference>
<dbReference type="OrthoDB" id="9802752at2"/>
<dbReference type="Pfam" id="PF02661">
    <property type="entry name" value="Fic"/>
    <property type="match status" value="1"/>
</dbReference>
<dbReference type="Gene3D" id="1.20.120.1870">
    <property type="entry name" value="Fic/DOC protein, Fido domain"/>
    <property type="match status" value="1"/>
</dbReference>
<dbReference type="InterPro" id="IPR036597">
    <property type="entry name" value="Fido-like_dom_sf"/>
</dbReference>
<dbReference type="SMR" id="Q5FMY7"/>
<keyword evidence="3" id="KW-1185">Reference proteome</keyword>
<dbReference type="eggNOG" id="COG3654">
    <property type="taxonomic scope" value="Bacteria"/>
</dbReference>
<evidence type="ECO:0000259" key="1">
    <source>
        <dbReference type="PROSITE" id="PS51459"/>
    </source>
</evidence>
<dbReference type="AlphaFoldDB" id="Q5FMY7"/>
<dbReference type="NCBIfam" id="TIGR01550">
    <property type="entry name" value="DOC_P1"/>
    <property type="match status" value="1"/>
</dbReference>
<dbReference type="PATRIC" id="fig|272621.13.peg.28"/>
<sequence>MVNYLSEVDILTINARIIQREGEKHQVSHVRDAEALHFLIEQPKQISFGQELYPTFSSKAGILLIKLIKKHVFDDANKRTATIAFLLFLKRNSYHLKCSWKELADYTLSIAQVDDSELEYTDIYHWVSENIKK</sequence>
<dbReference type="BioCyc" id="LACI272621:G1G49-30-MONOMER"/>
<gene>
    <name evidence="2" type="ordered locus">LBA0031</name>
</gene>
<evidence type="ECO:0000313" key="3">
    <source>
        <dbReference type="Proteomes" id="UP000006381"/>
    </source>
</evidence>
<dbReference type="InterPro" id="IPR003812">
    <property type="entry name" value="Fido"/>
</dbReference>
<dbReference type="InterPro" id="IPR006440">
    <property type="entry name" value="Doc"/>
</dbReference>
<dbReference type="GO" id="GO:0016301">
    <property type="term" value="F:kinase activity"/>
    <property type="evidence" value="ECO:0007669"/>
    <property type="project" value="InterPro"/>
</dbReference>
<dbReference type="HOGENOM" id="CLU_115697_6_0_9"/>
<organism evidence="3">
    <name type="scientific">Lactobacillus acidophilus (strain ATCC 700396 / NCK56 / N2 / NCFM)</name>
    <dbReference type="NCBI Taxonomy" id="272621"/>
    <lineage>
        <taxon>Bacteria</taxon>
        <taxon>Bacillati</taxon>
        <taxon>Bacillota</taxon>
        <taxon>Bacilli</taxon>
        <taxon>Lactobacillales</taxon>
        <taxon>Lactobacillaceae</taxon>
        <taxon>Lactobacillus</taxon>
    </lineage>
</organism>
<dbReference type="RefSeq" id="WP_003549313.1">
    <property type="nucleotide sequence ID" value="NC_006814.3"/>
</dbReference>
<dbReference type="InterPro" id="IPR053737">
    <property type="entry name" value="Type_II_TA_Toxin"/>
</dbReference>
<dbReference type="GeneID" id="93290856"/>
<evidence type="ECO:0000313" key="2">
    <source>
        <dbReference type="EMBL" id="AAV41937.1"/>
    </source>
</evidence>
<name>Q5FMY7_LACAC</name>
<dbReference type="KEGG" id="lac:LBA0031"/>
<accession>Q5FMY7</accession>
<dbReference type="PROSITE" id="PS51459">
    <property type="entry name" value="FIDO"/>
    <property type="match status" value="1"/>
</dbReference>
<dbReference type="STRING" id="272621.LBA0031"/>
<dbReference type="PANTHER" id="PTHR39426">
    <property type="entry name" value="HOMOLOGY TO DEATH-ON-CURING PROTEIN OF PHAGE P1"/>
    <property type="match status" value="1"/>
</dbReference>
<dbReference type="Proteomes" id="UP000006381">
    <property type="component" value="Chromosome"/>
</dbReference>
<feature type="domain" description="Fido" evidence="1">
    <location>
        <begin position="5"/>
        <end position="129"/>
    </location>
</feature>
<dbReference type="EMBL" id="CP000033">
    <property type="protein sequence ID" value="AAV41937.1"/>
    <property type="molecule type" value="Genomic_DNA"/>
</dbReference>
<protein>
    <recommendedName>
        <fullName evidence="1">Fido domain-containing protein</fullName>
    </recommendedName>
</protein>
<reference evidence="2 3" key="1">
    <citation type="journal article" date="2005" name="Proc. Natl. Acad. Sci. U.S.A.">
        <title>Complete genome sequence of the probiotic lactic acid bacterium Lactobacillus acidophilus NCFM.</title>
        <authorList>
            <person name="Altermann E."/>
            <person name="Russell W.M."/>
            <person name="Azcarate-Peril M.A."/>
            <person name="Barrangou R."/>
            <person name="Buck B.L."/>
            <person name="McAuliffe O."/>
            <person name="Souther N."/>
            <person name="Dobson A."/>
            <person name="Duong T."/>
            <person name="Callanan M."/>
            <person name="Lick S."/>
            <person name="Hamrick A."/>
            <person name="Cano R."/>
            <person name="Klaenhammer T.R."/>
        </authorList>
    </citation>
    <scope>NUCLEOTIDE SEQUENCE [LARGE SCALE GENOMIC DNA]</scope>
    <source>
        <strain evidence="3">ATCC 700396 / NCK56 / N2 / NCFM</strain>
    </source>
</reference>